<dbReference type="SUPFAM" id="SSF51182">
    <property type="entry name" value="RmlC-like cupins"/>
    <property type="match status" value="1"/>
</dbReference>
<dbReference type="InterPro" id="IPR014710">
    <property type="entry name" value="RmlC-like_jellyroll"/>
</dbReference>
<evidence type="ECO:0000256" key="1">
    <source>
        <dbReference type="ARBA" id="ARBA00022723"/>
    </source>
</evidence>
<name>A0A4Q1SCD6_9BACT</name>
<evidence type="ECO:0000256" key="2">
    <source>
        <dbReference type="ARBA" id="ARBA00022833"/>
    </source>
</evidence>
<gene>
    <name evidence="3" type="ORF">ESZ00_09580</name>
</gene>
<evidence type="ECO:0000313" key="3">
    <source>
        <dbReference type="EMBL" id="RXS94884.1"/>
    </source>
</evidence>
<sequence length="594" mass="67326">MDDASGTGLTVRGFYDRQPFLCIEEDSTACLEGMEEILAVLGRAIADAHTVVLEQYPGVLSQPLLESLRTVLPDVLFVNCEDAYQEPEHLRQQFAGTLGDDPVFGFLQAWDVAAYFDPKRLEGIRERIRTHHGVSVVFGTGASLAWEKPDLLVYLSGTRWVLQKQQRAHRIGNLGLDNAADSPATLYKNAFFLEWRVGDALRRELFERVDWFVDLDDPEVPRVLAGSVLRQAVKDAVLRPFRVVPFFDPGPWGGQWMKERFGLPEDAPNYAWAFDCVPEENSVLLGFGDRRFSLPAQVLVEQEPEALLGAAVHREFGAEFPIRFDYLDTVGGGNLSLQVHPLRAYIREHFGMKYTQDESYYILDCEPGAHMYLGLREGVEADKFAHALSEANAGRERLDAEQWVNRIPTHRHDHFSIPAGTVHCSGRDNVVLEISATPYIFTFKLWDWGRMGLDGKPRPVHLKHGLENIQWDRDTEWVNENLRRPVAVVAEGEGWREEKTGLHELEFLETRRHWFTQPVMHDTCGTLNVLNLVEGDAAIVESPDGRFAPMMVHYGETFIVPAAVGTYRIRPVNETETPLATVKAYVRTDEFAKR</sequence>
<accession>A0A4Q1SCD6</accession>
<dbReference type="InterPro" id="IPR011051">
    <property type="entry name" value="RmlC_Cupin_sf"/>
</dbReference>
<keyword evidence="3" id="KW-0413">Isomerase</keyword>
<keyword evidence="2" id="KW-0862">Zinc</keyword>
<comment type="caution">
    <text evidence="3">The sequence shown here is derived from an EMBL/GenBank/DDBJ whole genome shotgun (WGS) entry which is preliminary data.</text>
</comment>
<dbReference type="OrthoDB" id="9808275at2"/>
<dbReference type="RefSeq" id="WP_129208054.1">
    <property type="nucleotide sequence ID" value="NZ_BMGU01000003.1"/>
</dbReference>
<keyword evidence="4" id="KW-1185">Reference proteome</keyword>
<dbReference type="Proteomes" id="UP000290253">
    <property type="component" value="Unassembled WGS sequence"/>
</dbReference>
<reference evidence="3 4" key="1">
    <citation type="journal article" date="2016" name="Int. J. Syst. Evol. Microbiol.">
        <title>Acidipila dinghuensis sp. nov., an acidobacterium isolated from forest soil.</title>
        <authorList>
            <person name="Jiang Y.W."/>
            <person name="Wang J."/>
            <person name="Chen M.H."/>
            <person name="Lv Y.Y."/>
            <person name="Qiu L.H."/>
        </authorList>
    </citation>
    <scope>NUCLEOTIDE SEQUENCE [LARGE SCALE GENOMIC DNA]</scope>
    <source>
        <strain evidence="3 4">DHOF10</strain>
    </source>
</reference>
<dbReference type="PANTHER" id="PTHR42742:SF3">
    <property type="entry name" value="FRUCTOKINASE"/>
    <property type="match status" value="1"/>
</dbReference>
<organism evidence="3 4">
    <name type="scientific">Silvibacterium dinghuense</name>
    <dbReference type="NCBI Taxonomy" id="1560006"/>
    <lineage>
        <taxon>Bacteria</taxon>
        <taxon>Pseudomonadati</taxon>
        <taxon>Acidobacteriota</taxon>
        <taxon>Terriglobia</taxon>
        <taxon>Terriglobales</taxon>
        <taxon>Acidobacteriaceae</taxon>
        <taxon>Silvibacterium</taxon>
    </lineage>
</organism>
<evidence type="ECO:0000313" key="4">
    <source>
        <dbReference type="Proteomes" id="UP000290253"/>
    </source>
</evidence>
<proteinExistence type="predicted"/>
<dbReference type="Gene3D" id="2.60.120.10">
    <property type="entry name" value="Jelly Rolls"/>
    <property type="match status" value="1"/>
</dbReference>
<dbReference type="GO" id="GO:0046872">
    <property type="term" value="F:metal ion binding"/>
    <property type="evidence" value="ECO:0007669"/>
    <property type="project" value="UniProtKB-KW"/>
</dbReference>
<protein>
    <submittedName>
        <fullName evidence="3">Mannose-6-phosphate isomerase</fullName>
    </submittedName>
</protein>
<dbReference type="PANTHER" id="PTHR42742">
    <property type="entry name" value="TRANSCRIPTIONAL REPRESSOR MPRA"/>
    <property type="match status" value="1"/>
</dbReference>
<dbReference type="EMBL" id="SDMK01000002">
    <property type="protein sequence ID" value="RXS94884.1"/>
    <property type="molecule type" value="Genomic_DNA"/>
</dbReference>
<keyword evidence="1" id="KW-0479">Metal-binding</keyword>
<dbReference type="GO" id="GO:0016853">
    <property type="term" value="F:isomerase activity"/>
    <property type="evidence" value="ECO:0007669"/>
    <property type="project" value="UniProtKB-KW"/>
</dbReference>
<dbReference type="InterPro" id="IPR051804">
    <property type="entry name" value="Carb_Metab_Reg_Kinase/Isom"/>
</dbReference>
<dbReference type="CDD" id="cd07010">
    <property type="entry name" value="cupin_PMI_type_I_N_bac"/>
    <property type="match status" value="1"/>
</dbReference>
<dbReference type="AlphaFoldDB" id="A0A4Q1SCD6"/>